<dbReference type="eggNOG" id="COG3809">
    <property type="taxonomic scope" value="Bacteria"/>
</dbReference>
<feature type="domain" description="Transcription factor zinc-finger" evidence="2">
    <location>
        <begin position="8"/>
        <end position="47"/>
    </location>
</feature>
<keyword evidence="4" id="KW-1185">Reference proteome</keyword>
<reference evidence="3 4" key="1">
    <citation type="submission" date="2011-11" db="EMBL/GenBank/DDBJ databases">
        <title>The Noncontiguous Finished sequence of Saccharomonospora cyanea NA-134.</title>
        <authorList>
            <consortium name="US DOE Joint Genome Institute"/>
            <person name="Lucas S."/>
            <person name="Han J."/>
            <person name="Lapidus A."/>
            <person name="Cheng J.-F."/>
            <person name="Goodwin L."/>
            <person name="Pitluck S."/>
            <person name="Peters L."/>
            <person name="Ovchinnikova G."/>
            <person name="Lu M."/>
            <person name="Detter J.C."/>
            <person name="Han C."/>
            <person name="Tapia R."/>
            <person name="Land M."/>
            <person name="Hauser L."/>
            <person name="Kyrpides N."/>
            <person name="Ivanova N."/>
            <person name="Pagani I."/>
            <person name="Brambilla E.-M."/>
            <person name="Klenk H.-P."/>
            <person name="Woyke T."/>
        </authorList>
    </citation>
    <scope>NUCLEOTIDE SEQUENCE [LARGE SCALE GENOMIC DNA]</scope>
    <source>
        <strain evidence="3 4">NA-134</strain>
    </source>
</reference>
<sequence>MRRLSLVICPKCQNVMTTLDKNGIHIEQCSGCRGIFLDRGELEQIVSAENSFYGSAPPPPYSPASQPPPPPVAPTQHYGAHGHYGDSPRPYRGGHGGHYADSPRPYRGGHHDSPRPYGHGHGHGHRRRKSFLESLFD</sequence>
<dbReference type="Pfam" id="PF13453">
    <property type="entry name" value="Zn_ribbon_TFIIB"/>
    <property type="match status" value="1"/>
</dbReference>
<evidence type="ECO:0000259" key="2">
    <source>
        <dbReference type="Pfam" id="PF13453"/>
    </source>
</evidence>
<gene>
    <name evidence="3" type="ORF">SaccyDRAFT_0319</name>
</gene>
<protein>
    <recommendedName>
        <fullName evidence="2">Transcription factor zinc-finger domain-containing protein</fullName>
    </recommendedName>
</protein>
<dbReference type="STRING" id="882082.SaccyDRAFT_0319"/>
<feature type="region of interest" description="Disordered" evidence="1">
    <location>
        <begin position="49"/>
        <end position="137"/>
    </location>
</feature>
<evidence type="ECO:0000256" key="1">
    <source>
        <dbReference type="SAM" id="MobiDB-lite"/>
    </source>
</evidence>
<evidence type="ECO:0000313" key="3">
    <source>
        <dbReference type="EMBL" id="EHR59254.1"/>
    </source>
</evidence>
<dbReference type="Proteomes" id="UP000002791">
    <property type="component" value="Chromosome"/>
</dbReference>
<name>H5XE23_9PSEU</name>
<dbReference type="HOGENOM" id="CLU_147819_1_0_11"/>
<proteinExistence type="predicted"/>
<feature type="compositionally biased region" description="Pro residues" evidence="1">
    <location>
        <begin position="56"/>
        <end position="73"/>
    </location>
</feature>
<evidence type="ECO:0000313" key="4">
    <source>
        <dbReference type="Proteomes" id="UP000002791"/>
    </source>
</evidence>
<accession>H5XE23</accession>
<organism evidence="3 4">
    <name type="scientific">Saccharomonospora cyanea NA-134</name>
    <dbReference type="NCBI Taxonomy" id="882082"/>
    <lineage>
        <taxon>Bacteria</taxon>
        <taxon>Bacillati</taxon>
        <taxon>Actinomycetota</taxon>
        <taxon>Actinomycetes</taxon>
        <taxon>Pseudonocardiales</taxon>
        <taxon>Pseudonocardiaceae</taxon>
        <taxon>Saccharomonospora</taxon>
    </lineage>
</organism>
<dbReference type="EMBL" id="CM001440">
    <property type="protein sequence ID" value="EHR59254.1"/>
    <property type="molecule type" value="Genomic_DNA"/>
</dbReference>
<dbReference type="AlphaFoldDB" id="H5XE23"/>
<dbReference type="InterPro" id="IPR027392">
    <property type="entry name" value="TF_Znf"/>
</dbReference>
<feature type="compositionally biased region" description="Basic residues" evidence="1">
    <location>
        <begin position="118"/>
        <end position="129"/>
    </location>
</feature>